<organism evidence="3 4">
    <name type="scientific">Lentinus brumalis</name>
    <dbReference type="NCBI Taxonomy" id="2498619"/>
    <lineage>
        <taxon>Eukaryota</taxon>
        <taxon>Fungi</taxon>
        <taxon>Dikarya</taxon>
        <taxon>Basidiomycota</taxon>
        <taxon>Agaricomycotina</taxon>
        <taxon>Agaricomycetes</taxon>
        <taxon>Polyporales</taxon>
        <taxon>Polyporaceae</taxon>
        <taxon>Lentinus</taxon>
    </lineage>
</organism>
<accession>A0A371CT73</accession>
<evidence type="ECO:0000313" key="4">
    <source>
        <dbReference type="Proteomes" id="UP000256964"/>
    </source>
</evidence>
<feature type="domain" description="DUF8212" evidence="2">
    <location>
        <begin position="187"/>
        <end position="249"/>
    </location>
</feature>
<reference evidence="3 4" key="1">
    <citation type="journal article" date="2018" name="Biotechnol. Biofuels">
        <title>Integrative visual omics of the white-rot fungus Polyporus brumalis exposes the biotechnological potential of its oxidative enzymes for delignifying raw plant biomass.</title>
        <authorList>
            <person name="Miyauchi S."/>
            <person name="Rancon A."/>
            <person name="Drula E."/>
            <person name="Hage H."/>
            <person name="Chaduli D."/>
            <person name="Favel A."/>
            <person name="Grisel S."/>
            <person name="Henrissat B."/>
            <person name="Herpoel-Gimbert I."/>
            <person name="Ruiz-Duenas F.J."/>
            <person name="Chevret D."/>
            <person name="Hainaut M."/>
            <person name="Lin J."/>
            <person name="Wang M."/>
            <person name="Pangilinan J."/>
            <person name="Lipzen A."/>
            <person name="Lesage-Meessen L."/>
            <person name="Navarro D."/>
            <person name="Riley R."/>
            <person name="Grigoriev I.V."/>
            <person name="Zhou S."/>
            <person name="Raouche S."/>
            <person name="Rosso M.N."/>
        </authorList>
    </citation>
    <scope>NUCLEOTIDE SEQUENCE [LARGE SCALE GENOMIC DNA]</scope>
    <source>
        <strain evidence="3 4">BRFM 1820</strain>
    </source>
</reference>
<proteinExistence type="predicted"/>
<name>A0A371CT73_9APHY</name>
<dbReference type="Proteomes" id="UP000256964">
    <property type="component" value="Unassembled WGS sequence"/>
</dbReference>
<dbReference type="Pfam" id="PF06985">
    <property type="entry name" value="HET"/>
    <property type="match status" value="1"/>
</dbReference>
<dbReference type="InterPro" id="IPR010730">
    <property type="entry name" value="HET"/>
</dbReference>
<evidence type="ECO:0000259" key="2">
    <source>
        <dbReference type="Pfam" id="PF26640"/>
    </source>
</evidence>
<feature type="domain" description="Heterokaryon incompatibility" evidence="1">
    <location>
        <begin position="17"/>
        <end position="78"/>
    </location>
</feature>
<dbReference type="Pfam" id="PF26640">
    <property type="entry name" value="DUF8212"/>
    <property type="match status" value="1"/>
</dbReference>
<dbReference type="PANTHER" id="PTHR10622:SF10">
    <property type="entry name" value="HET DOMAIN-CONTAINING PROTEIN"/>
    <property type="match status" value="1"/>
</dbReference>
<dbReference type="PANTHER" id="PTHR10622">
    <property type="entry name" value="HET DOMAIN-CONTAINING PROTEIN"/>
    <property type="match status" value="1"/>
</dbReference>
<evidence type="ECO:0000313" key="3">
    <source>
        <dbReference type="EMBL" id="RDX43480.1"/>
    </source>
</evidence>
<keyword evidence="4" id="KW-1185">Reference proteome</keyword>
<dbReference type="InterPro" id="IPR058525">
    <property type="entry name" value="DUF8212"/>
</dbReference>
<dbReference type="OrthoDB" id="2726860at2759"/>
<gene>
    <name evidence="3" type="ORF">OH76DRAFT_1487856</name>
</gene>
<dbReference type="AlphaFoldDB" id="A0A371CT73"/>
<sequence length="272" mass="31154">MRCSASHSNPRDYSSYKVQDACIIAERHGYRWIWNDGCCIDKTSNSELSEAINSMSSYYARSEVCYAYLKDVHPDPGHSRCCSASRASVWFKRGWTLQELLAPEDVVFLAWDWSIIGTKAGLSEELERITMVPQSALRLEEDIWIVSVAQRMSWAAHRATTRPEDEAYCLMGIFDINMPPLYGEGRNAFCRLQEEIMRKSIDTSLFARSVRPWHRTSGKIVASWPRDDHLEYDERSLLAPGPARFFSSRGPLPSSSVFSLCFVETEVFERQP</sequence>
<evidence type="ECO:0000259" key="1">
    <source>
        <dbReference type="Pfam" id="PF06985"/>
    </source>
</evidence>
<protein>
    <submittedName>
        <fullName evidence="3">Uncharacterized protein</fullName>
    </submittedName>
</protein>
<dbReference type="EMBL" id="KZ857464">
    <property type="protein sequence ID" value="RDX43480.1"/>
    <property type="molecule type" value="Genomic_DNA"/>
</dbReference>